<reference evidence="2 3" key="1">
    <citation type="submission" date="2018-03" db="EMBL/GenBank/DDBJ databases">
        <title>Non-Typhoidal Salmonella genome sequencing and assembly.</title>
        <authorList>
            <person name="Matchawe C."/>
        </authorList>
    </citation>
    <scope>NUCLEOTIDE SEQUENCE [LARGE SCALE GENOMIC DNA]</scope>
    <source>
        <strain evidence="2 3">32eva</strain>
    </source>
</reference>
<dbReference type="SUPFAM" id="SSF53098">
    <property type="entry name" value="Ribonuclease H-like"/>
    <property type="match status" value="1"/>
</dbReference>
<dbReference type="Gene3D" id="3.30.420.10">
    <property type="entry name" value="Ribonuclease H-like superfamily/Ribonuclease H"/>
    <property type="match status" value="1"/>
</dbReference>
<dbReference type="GO" id="GO:0003676">
    <property type="term" value="F:nucleic acid binding"/>
    <property type="evidence" value="ECO:0007669"/>
    <property type="project" value="InterPro"/>
</dbReference>
<evidence type="ECO:0000313" key="3">
    <source>
        <dbReference type="Proteomes" id="UP000297749"/>
    </source>
</evidence>
<dbReference type="InterPro" id="IPR002562">
    <property type="entry name" value="3'-5'_exonuclease_dom"/>
</dbReference>
<dbReference type="EMBL" id="PYKF01000115">
    <property type="protein sequence ID" value="TGC92161.1"/>
    <property type="molecule type" value="Genomic_DNA"/>
</dbReference>
<evidence type="ECO:0000313" key="2">
    <source>
        <dbReference type="EMBL" id="TGC92161.1"/>
    </source>
</evidence>
<name>A0A659QYE6_SALET</name>
<dbReference type="Pfam" id="PF01612">
    <property type="entry name" value="DNA_pol_A_exo1"/>
    <property type="match status" value="1"/>
</dbReference>
<feature type="non-terminal residue" evidence="2">
    <location>
        <position position="98"/>
    </location>
</feature>
<sequence length="98" mass="10586">IAPSPSEPTAALSYENYVTILDDVTLESWIEKLKKAPVFAFDTETDSLDNIAANLVGLSFAIAPGVAAYVPVAHDYLDARDDISRPRGLGRLLPRLVS</sequence>
<feature type="domain" description="3'-5' exonuclease" evidence="1">
    <location>
        <begin position="17"/>
        <end position="79"/>
    </location>
</feature>
<evidence type="ECO:0000259" key="1">
    <source>
        <dbReference type="Pfam" id="PF01612"/>
    </source>
</evidence>
<dbReference type="InterPro" id="IPR036397">
    <property type="entry name" value="RNaseH_sf"/>
</dbReference>
<comment type="caution">
    <text evidence="2">The sequence shown here is derived from an EMBL/GenBank/DDBJ whole genome shotgun (WGS) entry which is preliminary data.</text>
</comment>
<dbReference type="Proteomes" id="UP000297749">
    <property type="component" value="Unassembled WGS sequence"/>
</dbReference>
<dbReference type="InterPro" id="IPR012337">
    <property type="entry name" value="RNaseH-like_sf"/>
</dbReference>
<dbReference type="GO" id="GO:0008408">
    <property type="term" value="F:3'-5' exonuclease activity"/>
    <property type="evidence" value="ECO:0007669"/>
    <property type="project" value="InterPro"/>
</dbReference>
<accession>A0A659QYE6</accession>
<feature type="non-terminal residue" evidence="2">
    <location>
        <position position="1"/>
    </location>
</feature>
<proteinExistence type="predicted"/>
<protein>
    <submittedName>
        <fullName evidence="2">DNA polymerase I</fullName>
    </submittedName>
</protein>
<gene>
    <name evidence="2" type="ORF">C9F04_02330</name>
</gene>
<dbReference type="AlphaFoldDB" id="A0A659QYE6"/>
<organism evidence="2 3">
    <name type="scientific">Salmonella enterica subsp. enterica serovar Wilhelmsburg</name>
    <dbReference type="NCBI Taxonomy" id="1960126"/>
    <lineage>
        <taxon>Bacteria</taxon>
        <taxon>Pseudomonadati</taxon>
        <taxon>Pseudomonadota</taxon>
        <taxon>Gammaproteobacteria</taxon>
        <taxon>Enterobacterales</taxon>
        <taxon>Enterobacteriaceae</taxon>
        <taxon>Salmonella</taxon>
    </lineage>
</organism>
<dbReference type="GO" id="GO:0006139">
    <property type="term" value="P:nucleobase-containing compound metabolic process"/>
    <property type="evidence" value="ECO:0007669"/>
    <property type="project" value="InterPro"/>
</dbReference>